<organism evidence="1 2">
    <name type="scientific">Tanacetum coccineum</name>
    <dbReference type="NCBI Taxonomy" id="301880"/>
    <lineage>
        <taxon>Eukaryota</taxon>
        <taxon>Viridiplantae</taxon>
        <taxon>Streptophyta</taxon>
        <taxon>Embryophyta</taxon>
        <taxon>Tracheophyta</taxon>
        <taxon>Spermatophyta</taxon>
        <taxon>Magnoliopsida</taxon>
        <taxon>eudicotyledons</taxon>
        <taxon>Gunneridae</taxon>
        <taxon>Pentapetalae</taxon>
        <taxon>asterids</taxon>
        <taxon>campanulids</taxon>
        <taxon>Asterales</taxon>
        <taxon>Asteraceae</taxon>
        <taxon>Asteroideae</taxon>
        <taxon>Anthemideae</taxon>
        <taxon>Anthemidinae</taxon>
        <taxon>Tanacetum</taxon>
    </lineage>
</organism>
<keyword evidence="2" id="KW-1185">Reference proteome</keyword>
<sequence>MMSVHISSGLVLHQMTSDHNRSELGIHDHSNEPSSSKLVLKVVPLAVMTATSRQGLGLLFHLHIAMLRTTGEHDGNKIERSGYMSPPIRRKYRASVAFATGCKRINKIRRGNRKIRVPIAMWPCKVEEKMTLKEVDGKTIQEFETKIIAKDGTITRVPGIFQGYETSEEESVERPRERDLYEFVNHPQLQQRSHRNEFAPHWLPQSSGNMNGWLVEDEDEVERNEVDSDLESTASSKPVWEKTTKDDRDCASYHWLYRGFAFYFRSLMWSSVSFGRLGFMMCGLGRLCDFGSYPIVHVKFVFSSWRGSRVDGRSCLLSGAIDGSEGNRIISRPS</sequence>
<comment type="caution">
    <text evidence="1">The sequence shown here is derived from an EMBL/GenBank/DDBJ whole genome shotgun (WGS) entry which is preliminary data.</text>
</comment>
<evidence type="ECO:0000313" key="2">
    <source>
        <dbReference type="Proteomes" id="UP001151760"/>
    </source>
</evidence>
<reference evidence="1" key="2">
    <citation type="submission" date="2022-01" db="EMBL/GenBank/DDBJ databases">
        <authorList>
            <person name="Yamashiro T."/>
            <person name="Shiraishi A."/>
            <person name="Satake H."/>
            <person name="Nakayama K."/>
        </authorList>
    </citation>
    <scope>NUCLEOTIDE SEQUENCE</scope>
</reference>
<dbReference type="EMBL" id="BQNB010015073">
    <property type="protein sequence ID" value="GJT35705.1"/>
    <property type="molecule type" value="Genomic_DNA"/>
</dbReference>
<reference evidence="1" key="1">
    <citation type="journal article" date="2022" name="Int. J. Mol. Sci.">
        <title>Draft Genome of Tanacetum Coccineum: Genomic Comparison of Closely Related Tanacetum-Family Plants.</title>
        <authorList>
            <person name="Yamashiro T."/>
            <person name="Shiraishi A."/>
            <person name="Nakayama K."/>
            <person name="Satake H."/>
        </authorList>
    </citation>
    <scope>NUCLEOTIDE SEQUENCE</scope>
</reference>
<gene>
    <name evidence="1" type="ORF">Tco_0926124</name>
</gene>
<proteinExistence type="predicted"/>
<name>A0ABQ5D8W3_9ASTR</name>
<accession>A0ABQ5D8W3</accession>
<protein>
    <submittedName>
        <fullName evidence="1">Uncharacterized protein</fullName>
    </submittedName>
</protein>
<dbReference type="Proteomes" id="UP001151760">
    <property type="component" value="Unassembled WGS sequence"/>
</dbReference>
<evidence type="ECO:0000313" key="1">
    <source>
        <dbReference type="EMBL" id="GJT35705.1"/>
    </source>
</evidence>